<protein>
    <recommendedName>
        <fullName evidence="4">Carbohydrate binding domain-containing protein</fullName>
    </recommendedName>
</protein>
<proteinExistence type="predicted"/>
<feature type="signal peptide" evidence="1">
    <location>
        <begin position="1"/>
        <end position="22"/>
    </location>
</feature>
<dbReference type="RefSeq" id="WP_263051116.1">
    <property type="nucleotide sequence ID" value="NZ_CP106735.1"/>
</dbReference>
<evidence type="ECO:0000313" key="2">
    <source>
        <dbReference type="EMBL" id="UXX79373.1"/>
    </source>
</evidence>
<dbReference type="Proteomes" id="UP001062165">
    <property type="component" value="Chromosome"/>
</dbReference>
<dbReference type="Gene3D" id="2.60.120.260">
    <property type="entry name" value="Galactose-binding domain-like"/>
    <property type="match status" value="1"/>
</dbReference>
<dbReference type="EMBL" id="CP106735">
    <property type="protein sequence ID" value="UXX79373.1"/>
    <property type="molecule type" value="Genomic_DNA"/>
</dbReference>
<sequence length="183" mass="20513">MKLQKITLSLLILLVVATSTWAQTNLLDTDYYSFEGDQKWFVQHRDFWSVSDEKSATGERSLKFSCEDFSKATGNSVSVQGVSGKPSPEFIQVKLKPGKYNMTLKVWLEEKAPVGFGTNLAKPFTPIKWSFKGLEKSKWVTLSQEIEIKENTATKMVITVSSNPKWGGAGTFYVDDIALSKVQ</sequence>
<accession>A0ABY6CZV1</accession>
<evidence type="ECO:0000256" key="1">
    <source>
        <dbReference type="SAM" id="SignalP"/>
    </source>
</evidence>
<name>A0ABY6CZV1_9BACT</name>
<evidence type="ECO:0000313" key="3">
    <source>
        <dbReference type="Proteomes" id="UP001062165"/>
    </source>
</evidence>
<evidence type="ECO:0008006" key="4">
    <source>
        <dbReference type="Google" id="ProtNLM"/>
    </source>
</evidence>
<organism evidence="2 3">
    <name type="scientific">Reichenbachiella carrageenanivorans</name>
    <dbReference type="NCBI Taxonomy" id="2979869"/>
    <lineage>
        <taxon>Bacteria</taxon>
        <taxon>Pseudomonadati</taxon>
        <taxon>Bacteroidota</taxon>
        <taxon>Cytophagia</taxon>
        <taxon>Cytophagales</taxon>
        <taxon>Reichenbachiellaceae</taxon>
        <taxon>Reichenbachiella</taxon>
    </lineage>
</organism>
<keyword evidence="1" id="KW-0732">Signal</keyword>
<gene>
    <name evidence="2" type="ORF">N7E81_18640</name>
</gene>
<keyword evidence="3" id="KW-1185">Reference proteome</keyword>
<reference evidence="2" key="1">
    <citation type="submission" date="2022-10" db="EMBL/GenBank/DDBJ databases">
        <title>Comparative genomics and taxonomic characterization of three novel marine species of genus Reichenbachiella exhibiting antioxidant and polysaccharide degradation activities.</title>
        <authorList>
            <person name="Muhammad N."/>
            <person name="Lee Y.-J."/>
            <person name="Ko J."/>
            <person name="Kim S.-G."/>
        </authorList>
    </citation>
    <scope>NUCLEOTIDE SEQUENCE</scope>
    <source>
        <strain evidence="2">Wsw4-B4</strain>
    </source>
</reference>
<feature type="chain" id="PRO_5045189614" description="Carbohydrate binding domain-containing protein" evidence="1">
    <location>
        <begin position="23"/>
        <end position="183"/>
    </location>
</feature>